<feature type="chain" id="PRO_5045768631" evidence="2">
    <location>
        <begin position="29"/>
        <end position="69"/>
    </location>
</feature>
<evidence type="ECO:0000256" key="2">
    <source>
        <dbReference type="SAM" id="SignalP"/>
    </source>
</evidence>
<dbReference type="EMBL" id="JBGOOT010000004">
    <property type="protein sequence ID" value="MEZ8194591.1"/>
    <property type="molecule type" value="Genomic_DNA"/>
</dbReference>
<keyword evidence="2" id="KW-0732">Signal</keyword>
<dbReference type="PROSITE" id="PS51257">
    <property type="entry name" value="PROKAR_LIPOPROTEIN"/>
    <property type="match status" value="1"/>
</dbReference>
<gene>
    <name evidence="3" type="ORF">ACED38_06780</name>
</gene>
<reference evidence="3 4" key="1">
    <citation type="submission" date="2024-06" db="EMBL/GenBank/DDBJ databases">
        <authorList>
            <person name="Steensen K."/>
            <person name="Seneca J."/>
            <person name="Bartlau N."/>
            <person name="Yu A.X."/>
            <person name="Polz M.F."/>
        </authorList>
    </citation>
    <scope>NUCLEOTIDE SEQUENCE [LARGE SCALE GENOMIC DNA]</scope>
    <source>
        <strain evidence="3 4">FF146</strain>
    </source>
</reference>
<evidence type="ECO:0000313" key="4">
    <source>
        <dbReference type="Proteomes" id="UP001569153"/>
    </source>
</evidence>
<feature type="non-terminal residue" evidence="3">
    <location>
        <position position="69"/>
    </location>
</feature>
<keyword evidence="4" id="KW-1185">Reference proteome</keyword>
<proteinExistence type="predicted"/>
<organism evidence="3 4">
    <name type="scientific">Vibrio cortegadensis</name>
    <dbReference type="NCBI Taxonomy" id="1328770"/>
    <lineage>
        <taxon>Bacteria</taxon>
        <taxon>Pseudomonadati</taxon>
        <taxon>Pseudomonadota</taxon>
        <taxon>Gammaproteobacteria</taxon>
        <taxon>Vibrionales</taxon>
        <taxon>Vibrionaceae</taxon>
        <taxon>Vibrio</taxon>
    </lineage>
</organism>
<dbReference type="Proteomes" id="UP001569153">
    <property type="component" value="Unassembled WGS sequence"/>
</dbReference>
<sequence>MKVIKKSWPLKKISAILLAILISGCNSGHESNGGDNGTPDPTPDPTPSPDVVTISIPSTVTFTEPTSGS</sequence>
<protein>
    <submittedName>
        <fullName evidence="3">DUF1566 domain-containing protein</fullName>
    </submittedName>
</protein>
<evidence type="ECO:0000313" key="3">
    <source>
        <dbReference type="EMBL" id="MEZ8194591.1"/>
    </source>
</evidence>
<feature type="region of interest" description="Disordered" evidence="1">
    <location>
        <begin position="27"/>
        <end position="53"/>
    </location>
</feature>
<accession>A0ABV4M4Y7</accession>
<evidence type="ECO:0000256" key="1">
    <source>
        <dbReference type="SAM" id="MobiDB-lite"/>
    </source>
</evidence>
<name>A0ABV4M4Y7_9VIBR</name>
<feature type="signal peptide" evidence="2">
    <location>
        <begin position="1"/>
        <end position="28"/>
    </location>
</feature>
<comment type="caution">
    <text evidence="3">The sequence shown here is derived from an EMBL/GenBank/DDBJ whole genome shotgun (WGS) entry which is preliminary data.</text>
</comment>